<reference evidence="1 2" key="1">
    <citation type="journal article" date="2016" name="Mol. Biol. Evol.">
        <title>Comparative Genomics of Early-Diverging Mushroom-Forming Fungi Provides Insights into the Origins of Lignocellulose Decay Capabilities.</title>
        <authorList>
            <person name="Nagy L.G."/>
            <person name="Riley R."/>
            <person name="Tritt A."/>
            <person name="Adam C."/>
            <person name="Daum C."/>
            <person name="Floudas D."/>
            <person name="Sun H."/>
            <person name="Yadav J.S."/>
            <person name="Pangilinan J."/>
            <person name="Larsson K.H."/>
            <person name="Matsuura K."/>
            <person name="Barry K."/>
            <person name="Labutti K."/>
            <person name="Kuo R."/>
            <person name="Ohm R.A."/>
            <person name="Bhattacharya S.S."/>
            <person name="Shirouzu T."/>
            <person name="Yoshinaga Y."/>
            <person name="Martin F.M."/>
            <person name="Grigoriev I.V."/>
            <person name="Hibbett D.S."/>
        </authorList>
    </citation>
    <scope>NUCLEOTIDE SEQUENCE [LARGE SCALE GENOMIC DNA]</scope>
    <source>
        <strain evidence="1 2">HHB10207 ss-3</strain>
    </source>
</reference>
<organism evidence="1 2">
    <name type="scientific">Sistotremastrum suecicum HHB10207 ss-3</name>
    <dbReference type="NCBI Taxonomy" id="1314776"/>
    <lineage>
        <taxon>Eukaryota</taxon>
        <taxon>Fungi</taxon>
        <taxon>Dikarya</taxon>
        <taxon>Basidiomycota</taxon>
        <taxon>Agaricomycotina</taxon>
        <taxon>Agaricomycetes</taxon>
        <taxon>Sistotremastrales</taxon>
        <taxon>Sistotremastraceae</taxon>
        <taxon>Sistotremastrum</taxon>
    </lineage>
</organism>
<sequence>MDFLHYGKLPEHKSTAIFTTRDIKRIHRANAASEVVQKIVFCSREIPQNMRVAGGILKAIQIILKDGILAREVYDKELYVFIFKCLDYDKKTPEFRDLVVRSLLAAAVDGPPSLVAIHDQALKGTAKVADLIPYYEEDAAGLQPLLQTLQAYLSRLTAYEAMHGSSLPLPLLESVQLPRVATSLVDLLAISNSSLPVSWDKLNLVSEILTWIAYHQSEAILRMPNNQGITLFVCFMLSSSLTIRCRGLLGLLNVYTSDFSPDIRLCNPKTLMLLRGMDSPENVVKNAGATILNHLRPELSHDALSERYRNLKVKKLPNGKPFDAYGAALRCVDFELNGPQNEDEAYDYPGQRLVGLEPSEELAEDMEIALRFHKKDFEADVLKLGVMFRMQEDLIARHANPMVKERPGPIRGAFLTTRFLAGDGIERWPDRTFFFYSMMKSQTGPEYLKYAVTAGDCRDSSRYLTQKILYEWVCNLFGLGVTHVALGLYDESDWEDGRGHLRMAMDIIRCAQKYQLTCVCGPDRQNMDLLSITVTLLTKMPKLEPDEVTDLMATFLRSKFTLDFKQSMALIELRLALSSFHKCRKQAAIQ</sequence>
<dbReference type="Proteomes" id="UP000076798">
    <property type="component" value="Unassembled WGS sequence"/>
</dbReference>
<dbReference type="AlphaFoldDB" id="A0A166CW97"/>
<name>A0A166CW97_9AGAM</name>
<protein>
    <recommendedName>
        <fullName evidence="3">ARM repeat-containing protein</fullName>
    </recommendedName>
</protein>
<keyword evidence="2" id="KW-1185">Reference proteome</keyword>
<evidence type="ECO:0000313" key="1">
    <source>
        <dbReference type="EMBL" id="KZT37887.1"/>
    </source>
</evidence>
<accession>A0A166CW97</accession>
<evidence type="ECO:0000313" key="2">
    <source>
        <dbReference type="Proteomes" id="UP000076798"/>
    </source>
</evidence>
<gene>
    <name evidence="1" type="ORF">SISSUDRAFT_1062460</name>
</gene>
<dbReference type="EMBL" id="KV428074">
    <property type="protein sequence ID" value="KZT37887.1"/>
    <property type="molecule type" value="Genomic_DNA"/>
</dbReference>
<proteinExistence type="predicted"/>
<evidence type="ECO:0008006" key="3">
    <source>
        <dbReference type="Google" id="ProtNLM"/>
    </source>
</evidence>